<dbReference type="SUPFAM" id="SSF49401">
    <property type="entry name" value="Bacterial adhesins"/>
    <property type="match status" value="1"/>
</dbReference>
<evidence type="ECO:0000313" key="6">
    <source>
        <dbReference type="EMBL" id="MFC0308802.1"/>
    </source>
</evidence>
<dbReference type="PANTHER" id="PTHR33420">
    <property type="entry name" value="FIMBRIAL SUBUNIT ELFA-RELATED"/>
    <property type="match status" value="1"/>
</dbReference>
<evidence type="ECO:0000256" key="5">
    <source>
        <dbReference type="SAM" id="SignalP"/>
    </source>
</evidence>
<sequence length="193" mass="20574">MKKLALTALLVGSAFSASVAMAANVGMTTHVQGGTITINGKVTNNTCHIKDNQGDKVVTLPTVSKNAFVGVGSTAGRTPVAIELVDCAAKNGDTEVKAYFYADDNVTAGGRIKNTDTTTEASYEIQLVDMDGRTPINIQRDGAATQQGQSNQYTTMSNTVTLRYFFEYYALKAHNDLAVGNVTGKVNYILSYK</sequence>
<dbReference type="Gene3D" id="2.60.40.1090">
    <property type="entry name" value="Fimbrial-type adhesion domain"/>
    <property type="match status" value="1"/>
</dbReference>
<dbReference type="InterPro" id="IPR039458">
    <property type="entry name" value="FimA-like"/>
</dbReference>
<keyword evidence="4" id="KW-0281">Fimbrium</keyword>
<dbReference type="Proteomes" id="UP001589767">
    <property type="component" value="Unassembled WGS sequence"/>
</dbReference>
<evidence type="ECO:0000256" key="3">
    <source>
        <dbReference type="ARBA" id="ARBA00022729"/>
    </source>
</evidence>
<dbReference type="InterPro" id="IPR036937">
    <property type="entry name" value="Adhesion_dom_fimbrial_sf"/>
</dbReference>
<dbReference type="RefSeq" id="WP_382369523.1">
    <property type="nucleotide sequence ID" value="NZ_JBHLWB010000003.1"/>
</dbReference>
<comment type="similarity">
    <text evidence="2">Belongs to the fimbrial protein family.</text>
</comment>
<evidence type="ECO:0000256" key="4">
    <source>
        <dbReference type="ARBA" id="ARBA00023263"/>
    </source>
</evidence>
<evidence type="ECO:0000256" key="1">
    <source>
        <dbReference type="ARBA" id="ARBA00004561"/>
    </source>
</evidence>
<dbReference type="InterPro" id="IPR008966">
    <property type="entry name" value="Adhesion_dom_sf"/>
</dbReference>
<dbReference type="EMBL" id="JBHLWB010000003">
    <property type="protein sequence ID" value="MFC0308802.1"/>
    <property type="molecule type" value="Genomic_DNA"/>
</dbReference>
<comment type="caution">
    <text evidence="6">The sequence shown here is derived from an EMBL/GenBank/DDBJ whole genome shotgun (WGS) entry which is preliminary data.</text>
</comment>
<protein>
    <submittedName>
        <fullName evidence="6">Fimbrial protein</fullName>
    </submittedName>
</protein>
<gene>
    <name evidence="6" type="ORF">ACFFHK_03645</name>
</gene>
<feature type="chain" id="PRO_5047105810" evidence="5">
    <location>
        <begin position="23"/>
        <end position="193"/>
    </location>
</feature>
<reference evidence="6 7" key="1">
    <citation type="submission" date="2024-09" db="EMBL/GenBank/DDBJ databases">
        <authorList>
            <person name="Sun Q."/>
            <person name="Mori K."/>
        </authorList>
    </citation>
    <scope>NUCLEOTIDE SEQUENCE [LARGE SCALE GENOMIC DNA]</scope>
    <source>
        <strain evidence="6 7">CCM 7539</strain>
    </source>
</reference>
<name>A0ABV6H1A0_9PAST</name>
<dbReference type="PANTHER" id="PTHR33420:SF3">
    <property type="entry name" value="FIMBRIAL SUBUNIT ELFA"/>
    <property type="match status" value="1"/>
</dbReference>
<proteinExistence type="inferred from homology"/>
<comment type="subcellular location">
    <subcellularLocation>
        <location evidence="1">Fimbrium</location>
    </subcellularLocation>
</comment>
<feature type="signal peptide" evidence="5">
    <location>
        <begin position="1"/>
        <end position="22"/>
    </location>
</feature>
<dbReference type="InterPro" id="IPR050263">
    <property type="entry name" value="Bact_Fimbrial_Adh_Pro"/>
</dbReference>
<dbReference type="Pfam" id="PF16970">
    <property type="entry name" value="FimA"/>
    <property type="match status" value="1"/>
</dbReference>
<keyword evidence="3 5" id="KW-0732">Signal</keyword>
<evidence type="ECO:0000313" key="7">
    <source>
        <dbReference type="Proteomes" id="UP001589767"/>
    </source>
</evidence>
<keyword evidence="7" id="KW-1185">Reference proteome</keyword>
<evidence type="ECO:0000256" key="2">
    <source>
        <dbReference type="ARBA" id="ARBA00006671"/>
    </source>
</evidence>
<organism evidence="6 7">
    <name type="scientific">Gallibacterium trehalosifermentans</name>
    <dbReference type="NCBI Taxonomy" id="516935"/>
    <lineage>
        <taxon>Bacteria</taxon>
        <taxon>Pseudomonadati</taxon>
        <taxon>Pseudomonadota</taxon>
        <taxon>Gammaproteobacteria</taxon>
        <taxon>Pasteurellales</taxon>
        <taxon>Pasteurellaceae</taxon>
        <taxon>Gallibacterium</taxon>
    </lineage>
</organism>
<accession>A0ABV6H1A0</accession>